<evidence type="ECO:0000313" key="1">
    <source>
        <dbReference type="EMBL" id="MPM23528.1"/>
    </source>
</evidence>
<dbReference type="AlphaFoldDB" id="A0A644Y6G1"/>
<organism evidence="1">
    <name type="scientific">bioreactor metagenome</name>
    <dbReference type="NCBI Taxonomy" id="1076179"/>
    <lineage>
        <taxon>unclassified sequences</taxon>
        <taxon>metagenomes</taxon>
        <taxon>ecological metagenomes</taxon>
    </lineage>
</organism>
<reference evidence="1" key="1">
    <citation type="submission" date="2019-08" db="EMBL/GenBank/DDBJ databases">
        <authorList>
            <person name="Kucharzyk K."/>
            <person name="Murdoch R.W."/>
            <person name="Higgins S."/>
            <person name="Loffler F."/>
        </authorList>
    </citation>
    <scope>NUCLEOTIDE SEQUENCE</scope>
</reference>
<gene>
    <name evidence="1" type="ORF">SDC9_70002</name>
</gene>
<comment type="caution">
    <text evidence="1">The sequence shown here is derived from an EMBL/GenBank/DDBJ whole genome shotgun (WGS) entry which is preliminary data.</text>
</comment>
<proteinExistence type="predicted"/>
<protein>
    <submittedName>
        <fullName evidence="1">Uncharacterized protein</fullName>
    </submittedName>
</protein>
<name>A0A644Y6G1_9ZZZZ</name>
<sequence>METDSLKTMEQIQKIAEVLLSTSNEVLAKLFMYADEEPLKVETAEEFMIVSEILYKVSAKVVELKEYNRIYGNESEEG</sequence>
<dbReference type="EMBL" id="VSSQ01004052">
    <property type="protein sequence ID" value="MPM23528.1"/>
    <property type="molecule type" value="Genomic_DNA"/>
</dbReference>
<accession>A0A644Y6G1</accession>